<feature type="domain" description="DUF397" evidence="1">
    <location>
        <begin position="42"/>
        <end position="93"/>
    </location>
</feature>
<evidence type="ECO:0000259" key="1">
    <source>
        <dbReference type="Pfam" id="PF04149"/>
    </source>
</evidence>
<evidence type="ECO:0000313" key="2">
    <source>
        <dbReference type="EMBL" id="MFB9522035.1"/>
    </source>
</evidence>
<sequence>MTITNAETLSGVNWFKSSYSNDQGGACVEGARLCAEATRGMDWFKSSYSNSQGGDCVEGSCLPGAIAIRDSKTPDGPAFVVHAAAWTAFIAGLPHTR</sequence>
<comment type="caution">
    <text evidence="2">The sequence shown here is derived from an EMBL/GenBank/DDBJ whole genome shotgun (WGS) entry which is preliminary data.</text>
</comment>
<organism evidence="2 3">
    <name type="scientific">Streptomyces cremeus</name>
    <dbReference type="NCBI Taxonomy" id="66881"/>
    <lineage>
        <taxon>Bacteria</taxon>
        <taxon>Bacillati</taxon>
        <taxon>Actinomycetota</taxon>
        <taxon>Actinomycetes</taxon>
        <taxon>Kitasatosporales</taxon>
        <taxon>Streptomycetaceae</taxon>
        <taxon>Streptomyces</taxon>
    </lineage>
</organism>
<accession>A0ABV5PFP5</accession>
<protein>
    <submittedName>
        <fullName evidence="2">DUF397 domain-containing protein</fullName>
    </submittedName>
</protein>
<dbReference type="Proteomes" id="UP001589718">
    <property type="component" value="Unassembled WGS sequence"/>
</dbReference>
<reference evidence="2 3" key="1">
    <citation type="submission" date="2024-09" db="EMBL/GenBank/DDBJ databases">
        <authorList>
            <person name="Sun Q."/>
            <person name="Mori K."/>
        </authorList>
    </citation>
    <scope>NUCLEOTIDE SEQUENCE [LARGE SCALE GENOMIC DNA]</scope>
    <source>
        <strain evidence="2 3">JCM 4362</strain>
    </source>
</reference>
<gene>
    <name evidence="2" type="ORF">ACFFTU_18990</name>
</gene>
<proteinExistence type="predicted"/>
<name>A0ABV5PFP5_STRCM</name>
<keyword evidence="3" id="KW-1185">Reference proteome</keyword>
<dbReference type="EMBL" id="JBHMCR010000009">
    <property type="protein sequence ID" value="MFB9522035.1"/>
    <property type="molecule type" value="Genomic_DNA"/>
</dbReference>
<dbReference type="Pfam" id="PF04149">
    <property type="entry name" value="DUF397"/>
    <property type="match status" value="2"/>
</dbReference>
<evidence type="ECO:0000313" key="3">
    <source>
        <dbReference type="Proteomes" id="UP001589718"/>
    </source>
</evidence>
<feature type="domain" description="DUF397" evidence="1">
    <location>
        <begin position="13"/>
        <end position="33"/>
    </location>
</feature>
<dbReference type="RefSeq" id="WP_345228789.1">
    <property type="nucleotide sequence ID" value="NZ_BAAAXE010000015.1"/>
</dbReference>
<dbReference type="InterPro" id="IPR007278">
    <property type="entry name" value="DUF397"/>
</dbReference>